<name>A0ABT0U186_9BACT</name>
<dbReference type="Proteomes" id="UP001202961">
    <property type="component" value="Unassembled WGS sequence"/>
</dbReference>
<dbReference type="InterPro" id="IPR002514">
    <property type="entry name" value="Transposase_8"/>
</dbReference>
<keyword evidence="3" id="KW-1185">Reference proteome</keyword>
<dbReference type="InterPro" id="IPR009057">
    <property type="entry name" value="Homeodomain-like_sf"/>
</dbReference>
<dbReference type="EMBL" id="JAMQBK010000024">
    <property type="protein sequence ID" value="MCM2370633.1"/>
    <property type="molecule type" value="Genomic_DNA"/>
</dbReference>
<reference evidence="2 3" key="1">
    <citation type="journal article" date="2022" name="Syst. Appl. Microbiol.">
        <title>Rhodopirellula aestuarii sp. nov., a novel member of the genus Rhodopirellula isolated from brackish sediments collected in the Tagus River estuary, Portugal.</title>
        <authorList>
            <person name="Vitorino I.R."/>
            <person name="Klimek D."/>
            <person name="Calusinska M."/>
            <person name="Lobo-da-Cunha A."/>
            <person name="Vasconcelos V."/>
            <person name="Lage O.M."/>
        </authorList>
    </citation>
    <scope>NUCLEOTIDE SEQUENCE [LARGE SCALE GENOMIC DNA]</scope>
    <source>
        <strain evidence="2 3">ICT_H3.1</strain>
    </source>
</reference>
<gene>
    <name evidence="2" type="ORF">NB063_08325</name>
</gene>
<dbReference type="Pfam" id="PF01527">
    <property type="entry name" value="HTH_Tnp_1"/>
    <property type="match status" value="1"/>
</dbReference>
<keyword evidence="1" id="KW-0175">Coiled coil</keyword>
<dbReference type="Gene3D" id="1.10.10.60">
    <property type="entry name" value="Homeodomain-like"/>
    <property type="match status" value="1"/>
</dbReference>
<dbReference type="RefSeq" id="WP_250928301.1">
    <property type="nucleotide sequence ID" value="NZ_JAMQBK010000024.1"/>
</dbReference>
<accession>A0ABT0U186</accession>
<sequence>MPRKTKPSASPERRTYTDEFKRDAVAMLLDGHSAPSIVERLGISGTNLLYRWKRQQVESAGPVGEVLDSRVAELEAELRRVERERDVLKKALIIFGRNE</sequence>
<organism evidence="2 3">
    <name type="scientific">Aporhodopirellula aestuarii</name>
    <dbReference type="NCBI Taxonomy" id="2950107"/>
    <lineage>
        <taxon>Bacteria</taxon>
        <taxon>Pseudomonadati</taxon>
        <taxon>Planctomycetota</taxon>
        <taxon>Planctomycetia</taxon>
        <taxon>Pirellulales</taxon>
        <taxon>Pirellulaceae</taxon>
        <taxon>Aporhodopirellula</taxon>
    </lineage>
</organism>
<dbReference type="SUPFAM" id="SSF46689">
    <property type="entry name" value="Homeodomain-like"/>
    <property type="match status" value="1"/>
</dbReference>
<evidence type="ECO:0000313" key="3">
    <source>
        <dbReference type="Proteomes" id="UP001202961"/>
    </source>
</evidence>
<proteinExistence type="predicted"/>
<evidence type="ECO:0000313" key="2">
    <source>
        <dbReference type="EMBL" id="MCM2370633.1"/>
    </source>
</evidence>
<evidence type="ECO:0000256" key="1">
    <source>
        <dbReference type="SAM" id="Coils"/>
    </source>
</evidence>
<feature type="coiled-coil region" evidence="1">
    <location>
        <begin position="64"/>
        <end position="91"/>
    </location>
</feature>
<protein>
    <submittedName>
        <fullName evidence="2">Transposase</fullName>
    </submittedName>
</protein>
<comment type="caution">
    <text evidence="2">The sequence shown here is derived from an EMBL/GenBank/DDBJ whole genome shotgun (WGS) entry which is preliminary data.</text>
</comment>